<feature type="region of interest" description="Disordered" evidence="7">
    <location>
        <begin position="90"/>
        <end position="116"/>
    </location>
</feature>
<reference evidence="9" key="1">
    <citation type="submission" date="2019-05" db="EMBL/GenBank/DDBJ databases">
        <title>Annotation for the trematode Fasciolopsis buski.</title>
        <authorList>
            <person name="Choi Y.-J."/>
        </authorList>
    </citation>
    <scope>NUCLEOTIDE SEQUENCE</scope>
    <source>
        <strain evidence="9">HT</strain>
        <tissue evidence="9">Whole worm</tissue>
    </source>
</reference>
<keyword evidence="4" id="KW-1133">Transmembrane helix</keyword>
<protein>
    <submittedName>
        <fullName evidence="9">Putative Amine GPCR</fullName>
    </submittedName>
</protein>
<gene>
    <name evidence="9" type="ORF">FBUS_04990</name>
</gene>
<dbReference type="PROSITE" id="PS50262">
    <property type="entry name" value="G_PROTEIN_RECEP_F1_2"/>
    <property type="match status" value="1"/>
</dbReference>
<evidence type="ECO:0000256" key="3">
    <source>
        <dbReference type="ARBA" id="ARBA00022692"/>
    </source>
</evidence>
<dbReference type="OrthoDB" id="5969463at2759"/>
<dbReference type="GO" id="GO:0042277">
    <property type="term" value="F:peptide binding"/>
    <property type="evidence" value="ECO:0007669"/>
    <property type="project" value="TreeGrafter"/>
</dbReference>
<comment type="subcellular location">
    <subcellularLocation>
        <location evidence="1">Cell membrane</location>
        <topology evidence="1">Multi-pass membrane protein</topology>
    </subcellularLocation>
</comment>
<evidence type="ECO:0000256" key="2">
    <source>
        <dbReference type="ARBA" id="ARBA00022475"/>
    </source>
</evidence>
<dbReference type="InterPro" id="IPR017452">
    <property type="entry name" value="GPCR_Rhodpsn_7TM"/>
</dbReference>
<dbReference type="GO" id="GO:0004930">
    <property type="term" value="F:G protein-coupled receptor activity"/>
    <property type="evidence" value="ECO:0007669"/>
    <property type="project" value="TreeGrafter"/>
</dbReference>
<evidence type="ECO:0000256" key="4">
    <source>
        <dbReference type="ARBA" id="ARBA00022989"/>
    </source>
</evidence>
<dbReference type="CDD" id="cd00637">
    <property type="entry name" value="7tm_classA_rhodopsin-like"/>
    <property type="match status" value="1"/>
</dbReference>
<evidence type="ECO:0000256" key="1">
    <source>
        <dbReference type="ARBA" id="ARBA00004651"/>
    </source>
</evidence>
<feature type="domain" description="G-protein coupled receptors family 1 profile" evidence="8">
    <location>
        <begin position="1"/>
        <end position="57"/>
    </location>
</feature>
<keyword evidence="2" id="KW-1003">Cell membrane</keyword>
<dbReference type="GO" id="GO:0032870">
    <property type="term" value="P:cellular response to hormone stimulus"/>
    <property type="evidence" value="ECO:0007669"/>
    <property type="project" value="TreeGrafter"/>
</dbReference>
<comment type="caution">
    <text evidence="9">The sequence shown here is derived from an EMBL/GenBank/DDBJ whole genome shotgun (WGS) entry which is preliminary data.</text>
</comment>
<dbReference type="Proteomes" id="UP000728185">
    <property type="component" value="Unassembled WGS sequence"/>
</dbReference>
<evidence type="ECO:0000256" key="5">
    <source>
        <dbReference type="ARBA" id="ARBA00023136"/>
    </source>
</evidence>
<keyword evidence="10" id="KW-1185">Reference proteome</keyword>
<evidence type="ECO:0000256" key="7">
    <source>
        <dbReference type="SAM" id="MobiDB-lite"/>
    </source>
</evidence>
<dbReference type="EMBL" id="LUCM01006377">
    <property type="protein sequence ID" value="KAA0191359.1"/>
    <property type="molecule type" value="Genomic_DNA"/>
</dbReference>
<dbReference type="AlphaFoldDB" id="A0A8E0RV74"/>
<dbReference type="GO" id="GO:0005886">
    <property type="term" value="C:plasma membrane"/>
    <property type="evidence" value="ECO:0007669"/>
    <property type="project" value="UniProtKB-SubCell"/>
</dbReference>
<evidence type="ECO:0000256" key="6">
    <source>
        <dbReference type="ARBA" id="ARBA00023170"/>
    </source>
</evidence>
<accession>A0A8E0RV74</accession>
<dbReference type="SUPFAM" id="SSF81321">
    <property type="entry name" value="Family A G protein-coupled receptor-like"/>
    <property type="match status" value="1"/>
</dbReference>
<dbReference type="PANTHER" id="PTHR24241:SF76">
    <property type="entry name" value="NEUROPEPTIDE SIFAMIDE RECEPTOR"/>
    <property type="match status" value="1"/>
</dbReference>
<evidence type="ECO:0000313" key="10">
    <source>
        <dbReference type="Proteomes" id="UP000728185"/>
    </source>
</evidence>
<dbReference type="PANTHER" id="PTHR24241">
    <property type="entry name" value="NEUROPEPTIDE RECEPTOR-RELATED G-PROTEIN COUPLED RECEPTOR"/>
    <property type="match status" value="1"/>
</dbReference>
<sequence length="116" mass="12986">MIAAAFTISYTPYLVYTAMPVNQRSLTPNTDTGVWSNIGRVLFYLYFANSAANPIIYSCMNRHFRSFLSKQFCANQLVSTSRHLDKPDDVAASADCKTPKQPVDNSKPDDFTFEAS</sequence>
<name>A0A8E0RV74_9TREM</name>
<evidence type="ECO:0000313" key="9">
    <source>
        <dbReference type="EMBL" id="KAA0191359.1"/>
    </source>
</evidence>
<proteinExistence type="predicted"/>
<dbReference type="Gene3D" id="1.20.1070.10">
    <property type="entry name" value="Rhodopsin 7-helix transmembrane proteins"/>
    <property type="match status" value="1"/>
</dbReference>
<organism evidence="9 10">
    <name type="scientific">Fasciolopsis buskii</name>
    <dbReference type="NCBI Taxonomy" id="27845"/>
    <lineage>
        <taxon>Eukaryota</taxon>
        <taxon>Metazoa</taxon>
        <taxon>Spiralia</taxon>
        <taxon>Lophotrochozoa</taxon>
        <taxon>Platyhelminthes</taxon>
        <taxon>Trematoda</taxon>
        <taxon>Digenea</taxon>
        <taxon>Plagiorchiida</taxon>
        <taxon>Echinostomata</taxon>
        <taxon>Echinostomatoidea</taxon>
        <taxon>Fasciolidae</taxon>
        <taxon>Fasciolopsis</taxon>
    </lineage>
</organism>
<keyword evidence="6" id="KW-0675">Receptor</keyword>
<evidence type="ECO:0000259" key="8">
    <source>
        <dbReference type="PROSITE" id="PS50262"/>
    </source>
</evidence>
<keyword evidence="3" id="KW-0812">Transmembrane</keyword>
<keyword evidence="5" id="KW-0472">Membrane</keyword>